<evidence type="ECO:0000256" key="4">
    <source>
        <dbReference type="ARBA" id="ARBA00022980"/>
    </source>
</evidence>
<dbReference type="GO" id="GO:0022627">
    <property type="term" value="C:cytosolic small ribosomal subunit"/>
    <property type="evidence" value="ECO:0007669"/>
    <property type="project" value="TreeGrafter"/>
</dbReference>
<dbReference type="Gene3D" id="3.30.1140.32">
    <property type="entry name" value="Ribosomal protein S3, C-terminal domain"/>
    <property type="match status" value="1"/>
</dbReference>
<dbReference type="NCBIfam" id="TIGR01009">
    <property type="entry name" value="rpsC_bact"/>
    <property type="match status" value="1"/>
</dbReference>
<organism evidence="11 12">
    <name type="scientific">Caloramator proteoclasticus DSM 10124</name>
    <dbReference type="NCBI Taxonomy" id="1121262"/>
    <lineage>
        <taxon>Bacteria</taxon>
        <taxon>Bacillati</taxon>
        <taxon>Bacillota</taxon>
        <taxon>Clostridia</taxon>
        <taxon>Eubacteriales</taxon>
        <taxon>Clostridiaceae</taxon>
        <taxon>Caloramator</taxon>
    </lineage>
</organism>
<evidence type="ECO:0000313" key="11">
    <source>
        <dbReference type="EMBL" id="SHE71090.1"/>
    </source>
</evidence>
<dbReference type="CDD" id="cd02412">
    <property type="entry name" value="KH-II_30S_S3"/>
    <property type="match status" value="1"/>
</dbReference>
<feature type="domain" description="KH type-2" evidence="10">
    <location>
        <begin position="39"/>
        <end position="108"/>
    </location>
</feature>
<evidence type="ECO:0000256" key="3">
    <source>
        <dbReference type="ARBA" id="ARBA00022884"/>
    </source>
</evidence>
<evidence type="ECO:0000256" key="5">
    <source>
        <dbReference type="ARBA" id="ARBA00023274"/>
    </source>
</evidence>
<evidence type="ECO:0000256" key="8">
    <source>
        <dbReference type="HAMAP-Rule" id="MF_01309"/>
    </source>
</evidence>
<dbReference type="GO" id="GO:0006412">
    <property type="term" value="P:translation"/>
    <property type="evidence" value="ECO:0007669"/>
    <property type="project" value="UniProtKB-UniRule"/>
</dbReference>
<comment type="similarity">
    <text evidence="1 8 9">Belongs to the universal ribosomal protein uS3 family.</text>
</comment>
<reference evidence="12" key="1">
    <citation type="submission" date="2016-11" db="EMBL/GenBank/DDBJ databases">
        <authorList>
            <person name="Varghese N."/>
            <person name="Submissions S."/>
        </authorList>
    </citation>
    <scope>NUCLEOTIDE SEQUENCE [LARGE SCALE GENOMIC DNA]</scope>
    <source>
        <strain evidence="12">DSM 10124</strain>
    </source>
</reference>
<keyword evidence="12" id="KW-1185">Reference proteome</keyword>
<dbReference type="Proteomes" id="UP000184423">
    <property type="component" value="Unassembled WGS sequence"/>
</dbReference>
<evidence type="ECO:0000256" key="6">
    <source>
        <dbReference type="ARBA" id="ARBA00024998"/>
    </source>
</evidence>
<keyword evidence="2 8" id="KW-0699">rRNA-binding</keyword>
<gene>
    <name evidence="8" type="primary">rpsC</name>
    <name evidence="11" type="ORF">SAMN02746091_00946</name>
</gene>
<dbReference type="SUPFAM" id="SSF54821">
    <property type="entry name" value="Ribosomal protein S3 C-terminal domain"/>
    <property type="match status" value="1"/>
</dbReference>
<dbReference type="SMART" id="SM00322">
    <property type="entry name" value="KH"/>
    <property type="match status" value="1"/>
</dbReference>
<dbReference type="PROSITE" id="PS00548">
    <property type="entry name" value="RIBOSOMAL_S3"/>
    <property type="match status" value="1"/>
</dbReference>
<dbReference type="Gene3D" id="3.30.300.20">
    <property type="match status" value="1"/>
</dbReference>
<dbReference type="InterPro" id="IPR036419">
    <property type="entry name" value="Ribosomal_S3_C_sf"/>
</dbReference>
<evidence type="ECO:0000256" key="1">
    <source>
        <dbReference type="ARBA" id="ARBA00010761"/>
    </source>
</evidence>
<evidence type="ECO:0000256" key="7">
    <source>
        <dbReference type="ARBA" id="ARBA00035257"/>
    </source>
</evidence>
<dbReference type="GO" id="GO:0003735">
    <property type="term" value="F:structural constituent of ribosome"/>
    <property type="evidence" value="ECO:0007669"/>
    <property type="project" value="InterPro"/>
</dbReference>
<sequence>MGQKVNPHGLRVGVIKDWDAKWYANDKDFADLLIEDNKIREFIKNKLYAAGISRVVIERKANKSVKINIHTAKPGIVIGKGGQGVEDLKNEIAKMTGKNILINIVEIKNPEIDAQLVAENIAAQIEKRVSFRRAMKQAISRAMKFNIKGIKTAVSGRLGGAEMARTERYHEGTIPLQTLRADIDYGFAEAHTTYGKIGVKVWIYKGEVLGKKKEVIETEEAANN</sequence>
<dbReference type="InterPro" id="IPR057258">
    <property type="entry name" value="Ribosomal_uS3"/>
</dbReference>
<dbReference type="Pfam" id="PF00189">
    <property type="entry name" value="Ribosomal_S3_C"/>
    <property type="match status" value="1"/>
</dbReference>
<dbReference type="RefSeq" id="WP_073248110.1">
    <property type="nucleotide sequence ID" value="NZ_FQVG01000013.1"/>
</dbReference>
<dbReference type="InterPro" id="IPR001351">
    <property type="entry name" value="Ribosomal_uS3_C"/>
</dbReference>
<proteinExistence type="inferred from homology"/>
<dbReference type="InterPro" id="IPR005704">
    <property type="entry name" value="Ribosomal_uS3_bac-typ"/>
</dbReference>
<keyword evidence="3 8" id="KW-0694">RNA-binding</keyword>
<dbReference type="InterPro" id="IPR009019">
    <property type="entry name" value="KH_sf_prok-type"/>
</dbReference>
<dbReference type="PANTHER" id="PTHR11760">
    <property type="entry name" value="30S/40S RIBOSOMAL PROTEIN S3"/>
    <property type="match status" value="1"/>
</dbReference>
<dbReference type="InterPro" id="IPR015946">
    <property type="entry name" value="KH_dom-like_a/b"/>
</dbReference>
<dbReference type="EMBL" id="FQVG01000013">
    <property type="protein sequence ID" value="SHE71090.1"/>
    <property type="molecule type" value="Genomic_DNA"/>
</dbReference>
<dbReference type="FunFam" id="3.30.300.20:FF:000001">
    <property type="entry name" value="30S ribosomal protein S3"/>
    <property type="match status" value="1"/>
</dbReference>
<comment type="subunit">
    <text evidence="8">Part of the 30S ribosomal subunit. Forms a tight complex with proteins S10 and S14.</text>
</comment>
<keyword evidence="4 8" id="KW-0689">Ribosomal protein</keyword>
<name>A0A1M4VQF5_9CLOT</name>
<dbReference type="InterPro" id="IPR004044">
    <property type="entry name" value="KH_dom_type_2"/>
</dbReference>
<protein>
    <recommendedName>
        <fullName evidence="7 8">Small ribosomal subunit protein uS3</fullName>
    </recommendedName>
</protein>
<dbReference type="GO" id="GO:0003729">
    <property type="term" value="F:mRNA binding"/>
    <property type="evidence" value="ECO:0007669"/>
    <property type="project" value="UniProtKB-UniRule"/>
</dbReference>
<evidence type="ECO:0000259" key="10">
    <source>
        <dbReference type="PROSITE" id="PS50823"/>
    </source>
</evidence>
<dbReference type="GO" id="GO:0019843">
    <property type="term" value="F:rRNA binding"/>
    <property type="evidence" value="ECO:0007669"/>
    <property type="project" value="UniProtKB-UniRule"/>
</dbReference>
<comment type="function">
    <text evidence="6 8">Binds the lower part of the 30S subunit head. Binds mRNA in the 70S ribosome, positioning it for translation.</text>
</comment>
<dbReference type="PROSITE" id="PS50823">
    <property type="entry name" value="KH_TYPE_2"/>
    <property type="match status" value="1"/>
</dbReference>
<dbReference type="InterPro" id="IPR018280">
    <property type="entry name" value="Ribosomal_uS3_CS"/>
</dbReference>
<dbReference type="InterPro" id="IPR004087">
    <property type="entry name" value="KH_dom"/>
</dbReference>
<dbReference type="SUPFAM" id="SSF54814">
    <property type="entry name" value="Prokaryotic type KH domain (KH-domain type II)"/>
    <property type="match status" value="1"/>
</dbReference>
<dbReference type="PANTHER" id="PTHR11760:SF19">
    <property type="entry name" value="SMALL RIBOSOMAL SUBUNIT PROTEIN US3C"/>
    <property type="match status" value="1"/>
</dbReference>
<keyword evidence="5 8" id="KW-0687">Ribonucleoprotein</keyword>
<dbReference type="FunFam" id="3.30.1140.32:FF:000002">
    <property type="entry name" value="30S ribosomal protein S3"/>
    <property type="match status" value="1"/>
</dbReference>
<evidence type="ECO:0000313" key="12">
    <source>
        <dbReference type="Proteomes" id="UP000184423"/>
    </source>
</evidence>
<dbReference type="Pfam" id="PF07650">
    <property type="entry name" value="KH_2"/>
    <property type="match status" value="1"/>
</dbReference>
<evidence type="ECO:0000256" key="2">
    <source>
        <dbReference type="ARBA" id="ARBA00022730"/>
    </source>
</evidence>
<dbReference type="AlphaFoldDB" id="A0A1M4VQF5"/>
<accession>A0A1M4VQF5</accession>
<dbReference type="HAMAP" id="MF_01309_B">
    <property type="entry name" value="Ribosomal_uS3_B"/>
    <property type="match status" value="1"/>
</dbReference>
<evidence type="ECO:0000256" key="9">
    <source>
        <dbReference type="RuleBase" id="RU003624"/>
    </source>
</evidence>